<comment type="caution">
    <text evidence="2">The sequence shown here is derived from an EMBL/GenBank/DDBJ whole genome shotgun (WGS) entry which is preliminary data.</text>
</comment>
<evidence type="ECO:0000313" key="3">
    <source>
        <dbReference type="Proteomes" id="UP000298264"/>
    </source>
</evidence>
<sequence length="161" mass="17749">MSEFTIPMLPCSSVKEVIKFYQSLGFEITRKPTGPNPYVCARFGGIEIHFFAMKQAASKGSYGTCYVSTSDVDGLYKSFADSLKRNFGKIPSSGIPRLTPIKDLSLEERGFDIVDPTGNWIRIGQKTDKKPVAVSSSPKVTKSIFKNSGKAGLDKVFFPYL</sequence>
<dbReference type="GO" id="GO:0046677">
    <property type="term" value="P:response to antibiotic"/>
    <property type="evidence" value="ECO:0007669"/>
    <property type="project" value="UniProtKB-KW"/>
</dbReference>
<name>A0A4R9LJM6_9LEPT</name>
<keyword evidence="1" id="KW-0046">Antibiotic resistance</keyword>
<dbReference type="Gene3D" id="3.10.180.10">
    <property type="entry name" value="2,3-Dihydroxybiphenyl 1,2-Dioxygenase, domain 1"/>
    <property type="match status" value="1"/>
</dbReference>
<dbReference type="OrthoDB" id="6624781at2"/>
<accession>A0A4R9LJM6</accession>
<proteinExistence type="predicted"/>
<reference evidence="2" key="1">
    <citation type="journal article" date="2019" name="PLoS Negl. Trop. Dis.">
        <title>Revisiting the worldwide diversity of Leptospira species in the environment.</title>
        <authorList>
            <person name="Vincent A.T."/>
            <person name="Schiettekatte O."/>
            <person name="Bourhy P."/>
            <person name="Veyrier F.J."/>
            <person name="Picardeau M."/>
        </authorList>
    </citation>
    <scope>NUCLEOTIDE SEQUENCE [LARGE SCALE GENOMIC DNA]</scope>
    <source>
        <strain evidence="2">201400974</strain>
    </source>
</reference>
<protein>
    <submittedName>
        <fullName evidence="2">VOC family protein</fullName>
    </submittedName>
</protein>
<keyword evidence="3" id="KW-1185">Reference proteome</keyword>
<dbReference type="EMBL" id="RQHV01000062">
    <property type="protein sequence ID" value="TGN07086.1"/>
    <property type="molecule type" value="Genomic_DNA"/>
</dbReference>
<dbReference type="Proteomes" id="UP000298264">
    <property type="component" value="Unassembled WGS sequence"/>
</dbReference>
<evidence type="ECO:0000313" key="2">
    <source>
        <dbReference type="EMBL" id="TGN07086.1"/>
    </source>
</evidence>
<dbReference type="SUPFAM" id="SSF54593">
    <property type="entry name" value="Glyoxalase/Bleomycin resistance protein/Dihydroxybiphenyl dioxygenase"/>
    <property type="match status" value="1"/>
</dbReference>
<dbReference type="InterPro" id="IPR000335">
    <property type="entry name" value="Bleomycin-R"/>
</dbReference>
<dbReference type="RefSeq" id="WP_135765809.1">
    <property type="nucleotide sequence ID" value="NZ_RQHV01000062.1"/>
</dbReference>
<dbReference type="AlphaFoldDB" id="A0A4R9LJM6"/>
<dbReference type="InterPro" id="IPR029068">
    <property type="entry name" value="Glyas_Bleomycin-R_OHBP_Dase"/>
</dbReference>
<dbReference type="CDD" id="cd08349">
    <property type="entry name" value="BLMA_like"/>
    <property type="match status" value="1"/>
</dbReference>
<gene>
    <name evidence="2" type="ORF">EHS11_18375</name>
</gene>
<organism evidence="2 3">
    <name type="scientific">Leptospira ilyithenensis</name>
    <dbReference type="NCBI Taxonomy" id="2484901"/>
    <lineage>
        <taxon>Bacteria</taxon>
        <taxon>Pseudomonadati</taxon>
        <taxon>Spirochaetota</taxon>
        <taxon>Spirochaetia</taxon>
        <taxon>Leptospirales</taxon>
        <taxon>Leptospiraceae</taxon>
        <taxon>Leptospira</taxon>
    </lineage>
</organism>
<evidence type="ECO:0000256" key="1">
    <source>
        <dbReference type="ARBA" id="ARBA00023251"/>
    </source>
</evidence>